<dbReference type="InterPro" id="IPR019145">
    <property type="entry name" value="Mediator_Med10"/>
</dbReference>
<gene>
    <name evidence="9" type="primary">MED10</name>
    <name evidence="10" type="ORF">GcM3_009026</name>
</gene>
<evidence type="ECO:0000256" key="2">
    <source>
        <dbReference type="ARBA" id="ARBA00005389"/>
    </source>
</evidence>
<dbReference type="AlphaFoldDB" id="A0A420JA72"/>
<evidence type="ECO:0000256" key="1">
    <source>
        <dbReference type="ARBA" id="ARBA00004123"/>
    </source>
</evidence>
<evidence type="ECO:0000313" key="11">
    <source>
        <dbReference type="Proteomes" id="UP000283383"/>
    </source>
</evidence>
<name>A0A420JA72_9PEZI</name>
<comment type="function">
    <text evidence="9">Component of the Mediator complex, a coactivator involved in the regulated transcription of nearly all RNA polymerase II-dependent genes. Mediator functions as a bridge to convey information from gene-specific regulatory proteins to the basal RNA polymerase II transcription machinery. Mediator is recruited to promoters by direct interactions with regulatory proteins and serves as a scaffold for the assembly of a functional preinitiation complex with RNA polymerase II and the general transcription factors.</text>
</comment>
<accession>A0A420JA72</accession>
<evidence type="ECO:0000256" key="4">
    <source>
        <dbReference type="ARBA" id="ARBA00023015"/>
    </source>
</evidence>
<dbReference type="EMBL" id="MCBQ01000974">
    <property type="protein sequence ID" value="RKF83698.1"/>
    <property type="molecule type" value="Genomic_DNA"/>
</dbReference>
<comment type="similarity">
    <text evidence="2 9">Belongs to the Mediator complex subunit 10 family.</text>
</comment>
<evidence type="ECO:0000313" key="10">
    <source>
        <dbReference type="EMBL" id="RKF83698.1"/>
    </source>
</evidence>
<comment type="subunit">
    <text evidence="9">Component of the Mediator complex.</text>
</comment>
<evidence type="ECO:0000256" key="7">
    <source>
        <dbReference type="ARBA" id="ARBA00023242"/>
    </source>
</evidence>
<keyword evidence="6 9" id="KW-0804">Transcription</keyword>
<protein>
    <recommendedName>
        <fullName evidence="3 9">Mediator of RNA polymerase II transcription subunit 10</fullName>
    </recommendedName>
    <alternativeName>
        <fullName evidence="8 9">Mediator complex subunit 10</fullName>
    </alternativeName>
</protein>
<dbReference type="Proteomes" id="UP000283383">
    <property type="component" value="Unassembled WGS sequence"/>
</dbReference>
<dbReference type="PANTHER" id="PTHR13345">
    <property type="entry name" value="MEDIATOR OF RNA POLYMERASE II TRANSCRIPTION SUBUNIT 10"/>
    <property type="match status" value="1"/>
</dbReference>
<dbReference type="GO" id="GO:0003712">
    <property type="term" value="F:transcription coregulator activity"/>
    <property type="evidence" value="ECO:0007669"/>
    <property type="project" value="InterPro"/>
</dbReference>
<dbReference type="GO" id="GO:0006357">
    <property type="term" value="P:regulation of transcription by RNA polymerase II"/>
    <property type="evidence" value="ECO:0007669"/>
    <property type="project" value="InterPro"/>
</dbReference>
<evidence type="ECO:0000256" key="5">
    <source>
        <dbReference type="ARBA" id="ARBA00023159"/>
    </source>
</evidence>
<evidence type="ECO:0000256" key="6">
    <source>
        <dbReference type="ARBA" id="ARBA00023163"/>
    </source>
</evidence>
<evidence type="ECO:0000256" key="3">
    <source>
        <dbReference type="ARBA" id="ARBA00019617"/>
    </source>
</evidence>
<keyword evidence="4 9" id="KW-0805">Transcription regulation</keyword>
<organism evidence="10 11">
    <name type="scientific">Golovinomyces cichoracearum</name>
    <dbReference type="NCBI Taxonomy" id="62708"/>
    <lineage>
        <taxon>Eukaryota</taxon>
        <taxon>Fungi</taxon>
        <taxon>Dikarya</taxon>
        <taxon>Ascomycota</taxon>
        <taxon>Pezizomycotina</taxon>
        <taxon>Leotiomycetes</taxon>
        <taxon>Erysiphales</taxon>
        <taxon>Erysiphaceae</taxon>
        <taxon>Golovinomyces</taxon>
    </lineage>
</organism>
<proteinExistence type="inferred from homology"/>
<reference evidence="10 11" key="1">
    <citation type="journal article" date="2018" name="BMC Genomics">
        <title>Comparative genome analyses reveal sequence features reflecting distinct modes of host-adaptation between dicot and monocot powdery mildew.</title>
        <authorList>
            <person name="Wu Y."/>
            <person name="Ma X."/>
            <person name="Pan Z."/>
            <person name="Kale S.D."/>
            <person name="Song Y."/>
            <person name="King H."/>
            <person name="Zhang Q."/>
            <person name="Presley C."/>
            <person name="Deng X."/>
            <person name="Wei C.I."/>
            <person name="Xiao S."/>
        </authorList>
    </citation>
    <scope>NUCLEOTIDE SEQUENCE [LARGE SCALE GENOMIC DNA]</scope>
    <source>
        <strain evidence="10">UMSG3</strain>
    </source>
</reference>
<comment type="subcellular location">
    <subcellularLocation>
        <location evidence="1 9">Nucleus</location>
    </subcellularLocation>
</comment>
<evidence type="ECO:0000256" key="8">
    <source>
        <dbReference type="ARBA" id="ARBA00032004"/>
    </source>
</evidence>
<keyword evidence="11" id="KW-1185">Reference proteome</keyword>
<dbReference type="Pfam" id="PF09748">
    <property type="entry name" value="Med10"/>
    <property type="match status" value="1"/>
</dbReference>
<dbReference type="PANTHER" id="PTHR13345:SF13">
    <property type="entry name" value="MEDIATOR OF RNA POLYMERASE II TRANSCRIPTION SUBUNIT 10"/>
    <property type="match status" value="1"/>
</dbReference>
<dbReference type="STRING" id="62708.A0A420JA72"/>
<evidence type="ECO:0000256" key="9">
    <source>
        <dbReference type="RuleBase" id="RU364146"/>
    </source>
</evidence>
<keyword evidence="5 9" id="KW-0010">Activator</keyword>
<sequence>MAPVSASQSCHDMIEKQLKDVIQDIFQIMLQVNTYDQVGRPGKGLLEMSVNQLSKTLSNLYRTALSSTNQLSSNPTASQIELQQTFQLPHVPPELIQYVDNGRNPDIYTREFVELACKSNQLMKGKIEAFSDFRDTLAGEMCKALPELEADIASVLERTGGDINKLKKQSMT</sequence>
<comment type="caution">
    <text evidence="10">The sequence shown here is derived from an EMBL/GenBank/DDBJ whole genome shotgun (WGS) entry which is preliminary data.</text>
</comment>
<dbReference type="GO" id="GO:0016592">
    <property type="term" value="C:mediator complex"/>
    <property type="evidence" value="ECO:0007669"/>
    <property type="project" value="InterPro"/>
</dbReference>
<keyword evidence="7 9" id="KW-0539">Nucleus</keyword>